<dbReference type="STRING" id="1033810.HLPCO_002710"/>
<sequence>MELNEITIKKVTQEGDSKKEAIDLAGHMLVESGCVKEAYISKMHEREEVVTTYIGNHVAIPHGTDDAKKEIIKSGISVIQYPNGVDFGNGNTAHIVIGIAGKDNDHLDILSKIAISCQDEALVKEMSQIEDKQSLINKLIGD</sequence>
<evidence type="ECO:0000256" key="6">
    <source>
        <dbReference type="ARBA" id="ARBA00022679"/>
    </source>
</evidence>
<dbReference type="EMBL" id="AFNU02000013">
    <property type="protein sequence ID" value="ERJ11270.1"/>
    <property type="molecule type" value="Genomic_DNA"/>
</dbReference>
<dbReference type="InParanoid" id="F7PW70"/>
<dbReference type="InterPro" id="IPR050893">
    <property type="entry name" value="Sugar_PTS"/>
</dbReference>
<keyword evidence="14" id="KW-1185">Reference proteome</keyword>
<comment type="function">
    <text evidence="1">The phosphoenolpyruvate-dependent sugar phosphotransferase system (sugar PTS), a major carbohydrate active transport system, catalyzes the phosphorylation of incoming sugar substrates concomitantly with their translocation across the cell membrane. The enzyme II CmtAB PTS system is involved in D-mannitol transport.</text>
</comment>
<dbReference type="eggNOG" id="COG4668">
    <property type="taxonomic scope" value="Bacteria"/>
</dbReference>
<dbReference type="Proteomes" id="UP000005707">
    <property type="component" value="Unassembled WGS sequence"/>
</dbReference>
<dbReference type="CDD" id="cd00211">
    <property type="entry name" value="PTS_IIA_fru"/>
    <property type="match status" value="1"/>
</dbReference>
<dbReference type="Gene3D" id="3.40.930.10">
    <property type="entry name" value="Mannitol-specific EII, Chain A"/>
    <property type="match status" value="1"/>
</dbReference>
<proteinExistence type="predicted"/>
<dbReference type="SUPFAM" id="SSF55804">
    <property type="entry name" value="Phoshotransferase/anion transport protein"/>
    <property type="match status" value="1"/>
</dbReference>
<evidence type="ECO:0000256" key="9">
    <source>
        <dbReference type="ARBA" id="ARBA00029908"/>
    </source>
</evidence>
<dbReference type="GO" id="GO:0090563">
    <property type="term" value="F:protein-phosphocysteine-sugar phosphotransferase activity"/>
    <property type="evidence" value="ECO:0007669"/>
    <property type="project" value="TreeGrafter"/>
</dbReference>
<evidence type="ECO:0000259" key="12">
    <source>
        <dbReference type="PROSITE" id="PS51094"/>
    </source>
</evidence>
<keyword evidence="3" id="KW-0813">Transport</keyword>
<evidence type="ECO:0000256" key="4">
    <source>
        <dbReference type="ARBA" id="ARBA00022553"/>
    </source>
</evidence>
<dbReference type="PANTHER" id="PTHR30181">
    <property type="entry name" value="MANNITOL PERMEASE IIC COMPONENT"/>
    <property type="match status" value="1"/>
</dbReference>
<dbReference type="PROSITE" id="PS00372">
    <property type="entry name" value="PTS_EIIA_TYPE_2_HIS"/>
    <property type="match status" value="1"/>
</dbReference>
<reference evidence="13 14" key="1">
    <citation type="journal article" date="2011" name="J. Bacteriol.">
        <title>Genome sequence of Haloplasma contractile, an unusual contractile bacterium from a deep-sea anoxic brine lake.</title>
        <authorList>
            <person name="Antunes A."/>
            <person name="Alam I."/>
            <person name="El Dorry H."/>
            <person name="Siam R."/>
            <person name="Robertson A."/>
            <person name="Bajic V.B."/>
            <person name="Stingl U."/>
        </authorList>
    </citation>
    <scope>NUCLEOTIDE SEQUENCE [LARGE SCALE GENOMIC DNA]</scope>
    <source>
        <strain evidence="13 14">SSD-17B</strain>
    </source>
</reference>
<keyword evidence="8" id="KW-0418">Kinase</keyword>
<dbReference type="GO" id="GO:0016301">
    <property type="term" value="F:kinase activity"/>
    <property type="evidence" value="ECO:0007669"/>
    <property type="project" value="UniProtKB-KW"/>
</dbReference>
<dbReference type="GO" id="GO:0005886">
    <property type="term" value="C:plasma membrane"/>
    <property type="evidence" value="ECO:0007669"/>
    <property type="project" value="TreeGrafter"/>
</dbReference>
<dbReference type="InterPro" id="IPR002178">
    <property type="entry name" value="PTS_EIIA_type-2_dom"/>
</dbReference>
<accession>F7PW70</accession>
<dbReference type="OrthoDB" id="1640042at2"/>
<evidence type="ECO:0000313" key="13">
    <source>
        <dbReference type="EMBL" id="ERJ11270.1"/>
    </source>
</evidence>
<dbReference type="RefSeq" id="WP_008825588.1">
    <property type="nucleotide sequence ID" value="NZ_AFNU02000013.1"/>
</dbReference>
<keyword evidence="5" id="KW-0762">Sugar transport</keyword>
<dbReference type="AlphaFoldDB" id="F7PW70"/>
<dbReference type="FunCoup" id="F7PW70">
    <property type="interactions" value="30"/>
</dbReference>
<evidence type="ECO:0000256" key="3">
    <source>
        <dbReference type="ARBA" id="ARBA00022448"/>
    </source>
</evidence>
<keyword evidence="6 13" id="KW-0808">Transferase</keyword>
<evidence type="ECO:0000256" key="10">
    <source>
        <dbReference type="ARBA" id="ARBA00030956"/>
    </source>
</evidence>
<evidence type="ECO:0000256" key="8">
    <source>
        <dbReference type="ARBA" id="ARBA00022777"/>
    </source>
</evidence>
<evidence type="ECO:0000256" key="1">
    <source>
        <dbReference type="ARBA" id="ARBA00002434"/>
    </source>
</evidence>
<evidence type="ECO:0000256" key="2">
    <source>
        <dbReference type="ARBA" id="ARBA00014783"/>
    </source>
</evidence>
<dbReference type="Pfam" id="PF00359">
    <property type="entry name" value="PTS_EIIA_2"/>
    <property type="match status" value="1"/>
</dbReference>
<dbReference type="PANTHER" id="PTHR30181:SF2">
    <property type="entry name" value="PTS SYSTEM MANNITOL-SPECIFIC EIICBA COMPONENT"/>
    <property type="match status" value="1"/>
</dbReference>
<dbReference type="GO" id="GO:0009401">
    <property type="term" value="P:phosphoenolpyruvate-dependent sugar phosphotransferase system"/>
    <property type="evidence" value="ECO:0007669"/>
    <property type="project" value="UniProtKB-KW"/>
</dbReference>
<protein>
    <recommendedName>
        <fullName evidence="2">Mannitol-specific phosphotransferase enzyme IIA component</fullName>
    </recommendedName>
    <alternativeName>
        <fullName evidence="10">EIIA</fullName>
    </alternativeName>
    <alternativeName>
        <fullName evidence="11">EIII</fullName>
    </alternativeName>
    <alternativeName>
        <fullName evidence="9">PTS system mannitol-specific EIIA component</fullName>
    </alternativeName>
</protein>
<comment type="caution">
    <text evidence="13">The sequence shown here is derived from an EMBL/GenBank/DDBJ whole genome shotgun (WGS) entry which is preliminary data.</text>
</comment>
<organism evidence="13 14">
    <name type="scientific">Haloplasma contractile SSD-17B</name>
    <dbReference type="NCBI Taxonomy" id="1033810"/>
    <lineage>
        <taxon>Bacteria</taxon>
        <taxon>Bacillati</taxon>
        <taxon>Mycoplasmatota</taxon>
        <taxon>Mollicutes</taxon>
        <taxon>Haloplasmatales</taxon>
        <taxon>Haloplasmataceae</taxon>
        <taxon>Haloplasma</taxon>
    </lineage>
</organism>
<reference evidence="13 14" key="2">
    <citation type="journal article" date="2013" name="PLoS ONE">
        <title>INDIGO - INtegrated Data Warehouse of MIcrobial GenOmes with Examples from the Red Sea Extremophiles.</title>
        <authorList>
            <person name="Alam I."/>
            <person name="Antunes A."/>
            <person name="Kamau A.A."/>
            <person name="Ba Alawi W."/>
            <person name="Kalkatawi M."/>
            <person name="Stingl U."/>
            <person name="Bajic V.B."/>
        </authorList>
    </citation>
    <scope>NUCLEOTIDE SEQUENCE [LARGE SCALE GENOMIC DNA]</scope>
    <source>
        <strain evidence="13 14">SSD-17B</strain>
    </source>
</reference>
<keyword evidence="4" id="KW-0597">Phosphoprotein</keyword>
<feature type="domain" description="PTS EIIA type-2" evidence="12">
    <location>
        <begin position="1"/>
        <end position="142"/>
    </location>
</feature>
<evidence type="ECO:0000313" key="14">
    <source>
        <dbReference type="Proteomes" id="UP000005707"/>
    </source>
</evidence>
<evidence type="ECO:0000256" key="5">
    <source>
        <dbReference type="ARBA" id="ARBA00022597"/>
    </source>
</evidence>
<keyword evidence="7" id="KW-0598">Phosphotransferase system</keyword>
<evidence type="ECO:0000256" key="7">
    <source>
        <dbReference type="ARBA" id="ARBA00022683"/>
    </source>
</evidence>
<name>F7PW70_9MOLU</name>
<dbReference type="PROSITE" id="PS51094">
    <property type="entry name" value="PTS_EIIA_TYPE_2"/>
    <property type="match status" value="1"/>
</dbReference>
<dbReference type="InterPro" id="IPR016152">
    <property type="entry name" value="PTrfase/Anion_transptr"/>
</dbReference>
<gene>
    <name evidence="13" type="primary">mltF</name>
    <name evidence="13" type="ORF">HLPCO_002710</name>
</gene>
<evidence type="ECO:0000256" key="11">
    <source>
        <dbReference type="ARBA" id="ARBA00030962"/>
    </source>
</evidence>